<reference evidence="2" key="1">
    <citation type="submission" date="2023-08" db="EMBL/GenBank/DDBJ databases">
        <authorList>
            <person name="Audoor S."/>
            <person name="Bilcke G."/>
        </authorList>
    </citation>
    <scope>NUCLEOTIDE SEQUENCE</scope>
</reference>
<evidence type="ECO:0000256" key="1">
    <source>
        <dbReference type="SAM" id="MobiDB-lite"/>
    </source>
</evidence>
<feature type="region of interest" description="Disordered" evidence="1">
    <location>
        <begin position="22"/>
        <end position="106"/>
    </location>
</feature>
<comment type="caution">
    <text evidence="2">The sequence shown here is derived from an EMBL/GenBank/DDBJ whole genome shotgun (WGS) entry which is preliminary data.</text>
</comment>
<name>A0AAD2G2W0_9STRA</name>
<organism evidence="2 3">
    <name type="scientific">Cylindrotheca closterium</name>
    <dbReference type="NCBI Taxonomy" id="2856"/>
    <lineage>
        <taxon>Eukaryota</taxon>
        <taxon>Sar</taxon>
        <taxon>Stramenopiles</taxon>
        <taxon>Ochrophyta</taxon>
        <taxon>Bacillariophyta</taxon>
        <taxon>Bacillariophyceae</taxon>
        <taxon>Bacillariophycidae</taxon>
        <taxon>Bacillariales</taxon>
        <taxon>Bacillariaceae</taxon>
        <taxon>Cylindrotheca</taxon>
    </lineage>
</organism>
<dbReference type="Proteomes" id="UP001295423">
    <property type="component" value="Unassembled WGS sequence"/>
</dbReference>
<proteinExistence type="predicted"/>
<evidence type="ECO:0000313" key="3">
    <source>
        <dbReference type="Proteomes" id="UP001295423"/>
    </source>
</evidence>
<keyword evidence="3" id="KW-1185">Reference proteome</keyword>
<sequence length="205" mass="22470">MNLHQFLKQLSLDNGVDSIAFVSDNARSPPRTSTARGQHLRRKRDHAMASKAHQYSSSSSCEESTVKNADDYTAARTKSAPISEPGNGTRCIGSPRSSSAFSHISKPTSRTEIIYEQAFRATQPPATTMRSSSAPTYLPSGDIERSSFQSPTAVVRTTVSVDMQPIDTCPKTFQLAAPSRRPQYDRHFKAISLSPVEKTRSMAMS</sequence>
<feature type="compositionally biased region" description="Polar residues" evidence="1">
    <location>
        <begin position="95"/>
        <end position="106"/>
    </location>
</feature>
<accession>A0AAD2G2W0</accession>
<dbReference type="EMBL" id="CAKOGP040002014">
    <property type="protein sequence ID" value="CAJ1959640.1"/>
    <property type="molecule type" value="Genomic_DNA"/>
</dbReference>
<evidence type="ECO:0000313" key="2">
    <source>
        <dbReference type="EMBL" id="CAJ1959640.1"/>
    </source>
</evidence>
<gene>
    <name evidence="2" type="ORF">CYCCA115_LOCUS18059</name>
</gene>
<dbReference type="AlphaFoldDB" id="A0AAD2G2W0"/>
<protein>
    <submittedName>
        <fullName evidence="2">Uncharacterized protein</fullName>
    </submittedName>
</protein>